<gene>
    <name evidence="1" type="ORF">H9742_07900</name>
</gene>
<dbReference type="AlphaFoldDB" id="A0A9D1R524"/>
<protein>
    <recommendedName>
        <fullName evidence="3">Restriction endonuclease</fullName>
    </recommendedName>
</protein>
<organism evidence="1 2">
    <name type="scientific">Candidatus Acetatifactor stercoripullorum</name>
    <dbReference type="NCBI Taxonomy" id="2838414"/>
    <lineage>
        <taxon>Bacteria</taxon>
        <taxon>Bacillati</taxon>
        <taxon>Bacillota</taxon>
        <taxon>Clostridia</taxon>
        <taxon>Lachnospirales</taxon>
        <taxon>Lachnospiraceae</taxon>
        <taxon>Acetatifactor</taxon>
    </lineage>
</organism>
<proteinExistence type="predicted"/>
<sequence>MKITEKFVLEILKEDFQDQYADIYGSSYLLQYLDKKMKAVHKGSKTRKSLANIYAIYAILHFYQSDYYDKPDVYRQFGGYDYMQLFHFYQGLYGGSKLQNHALNSRVNGEFRNKFPDLKNDLIIANNGKYLIHIDYLYVGQCDISRTCCKVIEKYIELLAAKDHKLITYLQEMQDLTDYSEKKERICQLLSEDAEARIFEIISYSILKNHYKNTKVYFGYSLSSLQEEKLQLYKTGRTNANDGGIDFVMRPVGRFFQVTEVDNYDKYLLDIDKVMHFPITFVIRTKTSREKVLNELEAYIDERANGMVVIRERYHNAIEEIITINELNEWTNELSNDDVDSILRDIDIYYRLEMNMDIVDDD</sequence>
<reference evidence="1" key="1">
    <citation type="journal article" date="2021" name="PeerJ">
        <title>Extensive microbial diversity within the chicken gut microbiome revealed by metagenomics and culture.</title>
        <authorList>
            <person name="Gilroy R."/>
            <person name="Ravi A."/>
            <person name="Getino M."/>
            <person name="Pursley I."/>
            <person name="Horton D.L."/>
            <person name="Alikhan N.F."/>
            <person name="Baker D."/>
            <person name="Gharbi K."/>
            <person name="Hall N."/>
            <person name="Watson M."/>
            <person name="Adriaenssens E.M."/>
            <person name="Foster-Nyarko E."/>
            <person name="Jarju S."/>
            <person name="Secka A."/>
            <person name="Antonio M."/>
            <person name="Oren A."/>
            <person name="Chaudhuri R.R."/>
            <person name="La Ragione R."/>
            <person name="Hildebrand F."/>
            <person name="Pallen M.J."/>
        </authorList>
    </citation>
    <scope>NUCLEOTIDE SEQUENCE</scope>
    <source>
        <strain evidence="1">CHK195-6426</strain>
    </source>
</reference>
<accession>A0A9D1R524</accession>
<evidence type="ECO:0000313" key="2">
    <source>
        <dbReference type="Proteomes" id="UP000824265"/>
    </source>
</evidence>
<dbReference type="EMBL" id="DXGH01000041">
    <property type="protein sequence ID" value="HIW81424.1"/>
    <property type="molecule type" value="Genomic_DNA"/>
</dbReference>
<dbReference type="Proteomes" id="UP000824265">
    <property type="component" value="Unassembled WGS sequence"/>
</dbReference>
<reference evidence="1" key="2">
    <citation type="submission" date="2021-04" db="EMBL/GenBank/DDBJ databases">
        <authorList>
            <person name="Gilroy R."/>
        </authorList>
    </citation>
    <scope>NUCLEOTIDE SEQUENCE</scope>
    <source>
        <strain evidence="1">CHK195-6426</strain>
    </source>
</reference>
<name>A0A9D1R524_9FIRM</name>
<evidence type="ECO:0008006" key="3">
    <source>
        <dbReference type="Google" id="ProtNLM"/>
    </source>
</evidence>
<evidence type="ECO:0000313" key="1">
    <source>
        <dbReference type="EMBL" id="HIW81424.1"/>
    </source>
</evidence>
<comment type="caution">
    <text evidence="1">The sequence shown here is derived from an EMBL/GenBank/DDBJ whole genome shotgun (WGS) entry which is preliminary data.</text>
</comment>